<reference evidence="2" key="1">
    <citation type="submission" date="2014-11" db="EMBL/GenBank/DDBJ databases">
        <authorList>
            <person name="Amaro Gonzalez C."/>
        </authorList>
    </citation>
    <scope>NUCLEOTIDE SEQUENCE</scope>
</reference>
<name>A0A0E9WII3_ANGAN</name>
<feature type="transmembrane region" description="Helical" evidence="1">
    <location>
        <begin position="20"/>
        <end position="39"/>
    </location>
</feature>
<dbReference type="AlphaFoldDB" id="A0A0E9WII3"/>
<organism evidence="2">
    <name type="scientific">Anguilla anguilla</name>
    <name type="common">European freshwater eel</name>
    <name type="synonym">Muraena anguilla</name>
    <dbReference type="NCBI Taxonomy" id="7936"/>
    <lineage>
        <taxon>Eukaryota</taxon>
        <taxon>Metazoa</taxon>
        <taxon>Chordata</taxon>
        <taxon>Craniata</taxon>
        <taxon>Vertebrata</taxon>
        <taxon>Euteleostomi</taxon>
        <taxon>Actinopterygii</taxon>
        <taxon>Neopterygii</taxon>
        <taxon>Teleostei</taxon>
        <taxon>Anguilliformes</taxon>
        <taxon>Anguillidae</taxon>
        <taxon>Anguilla</taxon>
    </lineage>
</organism>
<sequence>MWFSNMLCLMPQFAMKLEHHQHLSVGGILFYCILIVHNVRVSLWAVT</sequence>
<protein>
    <submittedName>
        <fullName evidence="2">Uncharacterized protein</fullName>
    </submittedName>
</protein>
<keyword evidence="1" id="KW-0472">Membrane</keyword>
<keyword evidence="1" id="KW-0812">Transmembrane</keyword>
<reference evidence="2" key="2">
    <citation type="journal article" date="2015" name="Fish Shellfish Immunol.">
        <title>Early steps in the European eel (Anguilla anguilla)-Vibrio vulnificus interaction in the gills: Role of the RtxA13 toxin.</title>
        <authorList>
            <person name="Callol A."/>
            <person name="Pajuelo D."/>
            <person name="Ebbesson L."/>
            <person name="Teles M."/>
            <person name="MacKenzie S."/>
            <person name="Amaro C."/>
        </authorList>
    </citation>
    <scope>NUCLEOTIDE SEQUENCE</scope>
</reference>
<dbReference type="EMBL" id="GBXM01018400">
    <property type="protein sequence ID" value="JAH90177.1"/>
    <property type="molecule type" value="Transcribed_RNA"/>
</dbReference>
<keyword evidence="1" id="KW-1133">Transmembrane helix</keyword>
<accession>A0A0E9WII3</accession>
<evidence type="ECO:0000256" key="1">
    <source>
        <dbReference type="SAM" id="Phobius"/>
    </source>
</evidence>
<evidence type="ECO:0000313" key="2">
    <source>
        <dbReference type="EMBL" id="JAH90177.1"/>
    </source>
</evidence>
<proteinExistence type="predicted"/>